<keyword evidence="3" id="KW-1185">Reference proteome</keyword>
<evidence type="ECO:0000259" key="1">
    <source>
        <dbReference type="Pfam" id="PF02254"/>
    </source>
</evidence>
<evidence type="ECO:0000313" key="2">
    <source>
        <dbReference type="EMBL" id="GGJ05703.1"/>
    </source>
</evidence>
<dbReference type="InterPro" id="IPR003148">
    <property type="entry name" value="RCK_N"/>
</dbReference>
<dbReference type="GO" id="GO:0006813">
    <property type="term" value="P:potassium ion transport"/>
    <property type="evidence" value="ECO:0007669"/>
    <property type="project" value="InterPro"/>
</dbReference>
<protein>
    <recommendedName>
        <fullName evidence="1">RCK N-terminal domain-containing protein</fullName>
    </recommendedName>
</protein>
<evidence type="ECO:0000313" key="3">
    <source>
        <dbReference type="Proteomes" id="UP000637695"/>
    </source>
</evidence>
<dbReference type="EMBL" id="BMOY01000018">
    <property type="protein sequence ID" value="GGJ05703.1"/>
    <property type="molecule type" value="Genomic_DNA"/>
</dbReference>
<dbReference type="RefSeq" id="WP_188881970.1">
    <property type="nucleotide sequence ID" value="NZ_BMOY01000018.1"/>
</dbReference>
<accession>A0A917K9I1</accession>
<reference evidence="2" key="1">
    <citation type="journal article" date="2014" name="Int. J. Syst. Evol. Microbiol.">
        <title>Complete genome sequence of Corynebacterium casei LMG S-19264T (=DSM 44701T), isolated from a smear-ripened cheese.</title>
        <authorList>
            <consortium name="US DOE Joint Genome Institute (JGI-PGF)"/>
            <person name="Walter F."/>
            <person name="Albersmeier A."/>
            <person name="Kalinowski J."/>
            <person name="Ruckert C."/>
        </authorList>
    </citation>
    <scope>NUCLEOTIDE SEQUENCE</scope>
    <source>
        <strain evidence="2">JCM 18487</strain>
    </source>
</reference>
<feature type="domain" description="RCK N-terminal" evidence="1">
    <location>
        <begin position="5"/>
        <end position="118"/>
    </location>
</feature>
<sequence>MTHLLIAAFGREGLTYAREAERLGWQYRVLACFEDVHSQLSRWHGDKVLHVQGRRADVMRAVAECRFDAAIVQDDEHFIRTALITQSLHDAGVPLIIVVTRDPARRAMYRRCGAHRMVVAADAAAAWPAVLRWLPQVQTA</sequence>
<dbReference type="SUPFAM" id="SSF51735">
    <property type="entry name" value="NAD(P)-binding Rossmann-fold domains"/>
    <property type="match status" value="1"/>
</dbReference>
<reference evidence="2" key="2">
    <citation type="submission" date="2020-09" db="EMBL/GenBank/DDBJ databases">
        <authorList>
            <person name="Sun Q."/>
            <person name="Ohkuma M."/>
        </authorList>
    </citation>
    <scope>NUCLEOTIDE SEQUENCE</scope>
    <source>
        <strain evidence="2">JCM 18487</strain>
    </source>
</reference>
<comment type="caution">
    <text evidence="2">The sequence shown here is derived from an EMBL/GenBank/DDBJ whole genome shotgun (WGS) entry which is preliminary data.</text>
</comment>
<dbReference type="Proteomes" id="UP000637695">
    <property type="component" value="Unassembled WGS sequence"/>
</dbReference>
<organism evidence="2 3">
    <name type="scientific">Alicyclobacillus cellulosilyticus</name>
    <dbReference type="NCBI Taxonomy" id="1003997"/>
    <lineage>
        <taxon>Bacteria</taxon>
        <taxon>Bacillati</taxon>
        <taxon>Bacillota</taxon>
        <taxon>Bacilli</taxon>
        <taxon>Bacillales</taxon>
        <taxon>Alicyclobacillaceae</taxon>
        <taxon>Alicyclobacillus</taxon>
    </lineage>
</organism>
<gene>
    <name evidence="2" type="ORF">GCM10010885_13560</name>
</gene>
<dbReference type="AlphaFoldDB" id="A0A917K9I1"/>
<dbReference type="Gene3D" id="3.40.50.720">
    <property type="entry name" value="NAD(P)-binding Rossmann-like Domain"/>
    <property type="match status" value="1"/>
</dbReference>
<dbReference type="Pfam" id="PF02254">
    <property type="entry name" value="TrkA_N"/>
    <property type="match status" value="1"/>
</dbReference>
<proteinExistence type="predicted"/>
<name>A0A917K9I1_9BACL</name>
<dbReference type="InterPro" id="IPR036291">
    <property type="entry name" value="NAD(P)-bd_dom_sf"/>
</dbReference>